<dbReference type="Gene3D" id="3.40.50.720">
    <property type="entry name" value="NAD(P)-binding Rossmann-like Domain"/>
    <property type="match status" value="1"/>
</dbReference>
<proteinExistence type="inferred from homology"/>
<evidence type="ECO:0000256" key="2">
    <source>
        <dbReference type="ARBA" id="ARBA00023002"/>
    </source>
</evidence>
<reference evidence="3 4" key="1">
    <citation type="submission" date="2023-09" db="EMBL/GenBank/DDBJ databases">
        <title>Xinfangfangia sedmenti sp. nov., isolated the sedment.</title>
        <authorList>
            <person name="Xu L."/>
        </authorList>
    </citation>
    <scope>NUCLEOTIDE SEQUENCE [LARGE SCALE GENOMIC DNA]</scope>
    <source>
        <strain evidence="3 4">LG-4</strain>
    </source>
</reference>
<dbReference type="PROSITE" id="PS00061">
    <property type="entry name" value="ADH_SHORT"/>
    <property type="match status" value="1"/>
</dbReference>
<dbReference type="RefSeq" id="WP_310455755.1">
    <property type="nucleotide sequence ID" value="NZ_JAVKPH010000002.1"/>
</dbReference>
<dbReference type="PRINTS" id="PR00080">
    <property type="entry name" value="SDRFAMILY"/>
</dbReference>
<dbReference type="InterPro" id="IPR002347">
    <property type="entry name" value="SDR_fam"/>
</dbReference>
<dbReference type="PANTHER" id="PTHR42760:SF133">
    <property type="entry name" value="3-OXOACYL-[ACYL-CARRIER-PROTEIN] REDUCTASE"/>
    <property type="match status" value="1"/>
</dbReference>
<dbReference type="InterPro" id="IPR036291">
    <property type="entry name" value="NAD(P)-bd_dom_sf"/>
</dbReference>
<comment type="similarity">
    <text evidence="1">Belongs to the short-chain dehydrogenases/reductases (SDR) family.</text>
</comment>
<dbReference type="CDD" id="cd05233">
    <property type="entry name" value="SDR_c"/>
    <property type="match status" value="1"/>
</dbReference>
<dbReference type="Proteomes" id="UP001247754">
    <property type="component" value="Unassembled WGS sequence"/>
</dbReference>
<evidence type="ECO:0000313" key="4">
    <source>
        <dbReference type="Proteomes" id="UP001247754"/>
    </source>
</evidence>
<dbReference type="SUPFAM" id="SSF51735">
    <property type="entry name" value="NAD(P)-binding Rossmann-fold domains"/>
    <property type="match status" value="1"/>
</dbReference>
<gene>
    <name evidence="3" type="ORF">RGD00_02965</name>
</gene>
<comment type="caution">
    <text evidence="3">The sequence shown here is derived from an EMBL/GenBank/DDBJ whole genome shotgun (WGS) entry which is preliminary data.</text>
</comment>
<evidence type="ECO:0000256" key="1">
    <source>
        <dbReference type="ARBA" id="ARBA00006484"/>
    </source>
</evidence>
<evidence type="ECO:0000313" key="3">
    <source>
        <dbReference type="EMBL" id="MDR5651551.1"/>
    </source>
</evidence>
<name>A0ABU1F3W2_9RHOB</name>
<dbReference type="PRINTS" id="PR00081">
    <property type="entry name" value="GDHRDH"/>
</dbReference>
<keyword evidence="2" id="KW-0560">Oxidoreductase</keyword>
<protein>
    <submittedName>
        <fullName evidence="3">SDR family NAD(P)-dependent oxidoreductase</fullName>
    </submittedName>
</protein>
<dbReference type="PANTHER" id="PTHR42760">
    <property type="entry name" value="SHORT-CHAIN DEHYDROGENASES/REDUCTASES FAMILY MEMBER"/>
    <property type="match status" value="1"/>
</dbReference>
<dbReference type="InterPro" id="IPR020904">
    <property type="entry name" value="Sc_DH/Rdtase_CS"/>
</dbReference>
<sequence length="252" mass="26254">MRFKDRICVITGAGQGIGLEAARIFAREGAAVVVNDVNPDTAHAAAATITAEGGRALAIPGSVADPAQVNAAVDEILNRFGRIDVLVNNAGFGLFSSGETATLESWRKVHDVVLDGAFLWGQAVAVRSMIHNRAGAIVNLGSLAGLNGTRNLFEYVSAKHGVVGMTKAMAVEWGPHGIRVNCVCPGVTDTPGNTIRARDPEAYQARIRRIPLGRSADPAEQAEVIAFLASPAASFVNGVAIPVDGGQMALYS</sequence>
<dbReference type="Pfam" id="PF13561">
    <property type="entry name" value="adh_short_C2"/>
    <property type="match status" value="1"/>
</dbReference>
<organism evidence="3 4">
    <name type="scientific">Ruixingdingia sedimenti</name>
    <dbReference type="NCBI Taxonomy" id="3073604"/>
    <lineage>
        <taxon>Bacteria</taxon>
        <taxon>Pseudomonadati</taxon>
        <taxon>Pseudomonadota</taxon>
        <taxon>Alphaproteobacteria</taxon>
        <taxon>Rhodobacterales</taxon>
        <taxon>Paracoccaceae</taxon>
        <taxon>Ruixingdingia</taxon>
    </lineage>
</organism>
<dbReference type="NCBIfam" id="NF005559">
    <property type="entry name" value="PRK07231.1"/>
    <property type="match status" value="1"/>
</dbReference>
<dbReference type="EMBL" id="JAVKPH010000002">
    <property type="protein sequence ID" value="MDR5651551.1"/>
    <property type="molecule type" value="Genomic_DNA"/>
</dbReference>
<accession>A0ABU1F3W2</accession>
<keyword evidence="4" id="KW-1185">Reference proteome</keyword>